<organism evidence="3 4">
    <name type="scientific">Filimonas effusa</name>
    <dbReference type="NCBI Taxonomy" id="2508721"/>
    <lineage>
        <taxon>Bacteria</taxon>
        <taxon>Pseudomonadati</taxon>
        <taxon>Bacteroidota</taxon>
        <taxon>Chitinophagia</taxon>
        <taxon>Chitinophagales</taxon>
        <taxon>Chitinophagaceae</taxon>
        <taxon>Filimonas</taxon>
    </lineage>
</organism>
<evidence type="ECO:0000313" key="4">
    <source>
        <dbReference type="Proteomes" id="UP000290545"/>
    </source>
</evidence>
<evidence type="ECO:0000259" key="2">
    <source>
        <dbReference type="Pfam" id="PF10728"/>
    </source>
</evidence>
<reference evidence="3 4" key="1">
    <citation type="submission" date="2019-01" db="EMBL/GenBank/DDBJ databases">
        <title>Filimonas sp. strain TTM-71.</title>
        <authorList>
            <person name="Chen W.-M."/>
        </authorList>
    </citation>
    <scope>NUCLEOTIDE SEQUENCE [LARGE SCALE GENOMIC DNA]</scope>
    <source>
        <strain evidence="3 4">TTM-71</strain>
    </source>
</reference>
<keyword evidence="4" id="KW-1185">Reference proteome</keyword>
<dbReference type="Gene3D" id="3.40.50.720">
    <property type="entry name" value="NAD(P)-binding Rossmann-like Domain"/>
    <property type="match status" value="1"/>
</dbReference>
<dbReference type="Pfam" id="PF10728">
    <property type="entry name" value="DUF2520"/>
    <property type="match status" value="1"/>
</dbReference>
<dbReference type="InterPro" id="IPR028939">
    <property type="entry name" value="P5C_Rdtase_cat_N"/>
</dbReference>
<dbReference type="AlphaFoldDB" id="A0A4V1MAN3"/>
<name>A0A4V1MAN3_9BACT</name>
<dbReference type="SUPFAM" id="SSF51735">
    <property type="entry name" value="NAD(P)-binding Rossmann-fold domains"/>
    <property type="match status" value="1"/>
</dbReference>
<dbReference type="InterPro" id="IPR018931">
    <property type="entry name" value="DUF2520"/>
</dbReference>
<accession>A0A4V1MAN3</accession>
<dbReference type="Gene3D" id="1.10.1040.20">
    <property type="entry name" value="ProC-like, C-terminal domain"/>
    <property type="match status" value="1"/>
</dbReference>
<dbReference type="InterPro" id="IPR037108">
    <property type="entry name" value="TM1727-like_C_sf"/>
</dbReference>
<protein>
    <submittedName>
        <fullName evidence="3">DUF2520 domain-containing protein</fullName>
    </submittedName>
</protein>
<comment type="caution">
    <text evidence="3">The sequence shown here is derived from an EMBL/GenBank/DDBJ whole genome shotgun (WGS) entry which is preliminary data.</text>
</comment>
<dbReference type="Pfam" id="PF03807">
    <property type="entry name" value="F420_oxidored"/>
    <property type="match status" value="1"/>
</dbReference>
<evidence type="ECO:0000259" key="1">
    <source>
        <dbReference type="Pfam" id="PF03807"/>
    </source>
</evidence>
<proteinExistence type="predicted"/>
<dbReference type="PANTHER" id="PTHR40459:SF1">
    <property type="entry name" value="CONSERVED HYPOTHETICAL ALANINE AND LEUCINE RICH PROTEIN"/>
    <property type="match status" value="1"/>
</dbReference>
<feature type="domain" description="Pyrroline-5-carboxylate reductase catalytic N-terminal" evidence="1">
    <location>
        <begin position="9"/>
        <end position="96"/>
    </location>
</feature>
<dbReference type="InterPro" id="IPR036291">
    <property type="entry name" value="NAD(P)-bd_dom_sf"/>
</dbReference>
<dbReference type="OrthoDB" id="9810755at2"/>
<dbReference type="SUPFAM" id="SSF48179">
    <property type="entry name" value="6-phosphogluconate dehydrogenase C-terminal domain-like"/>
    <property type="match status" value="1"/>
</dbReference>
<dbReference type="EMBL" id="SDHZ01000001">
    <property type="protein sequence ID" value="RXK86476.1"/>
    <property type="molecule type" value="Genomic_DNA"/>
</dbReference>
<evidence type="ECO:0000313" key="3">
    <source>
        <dbReference type="EMBL" id="RXK86476.1"/>
    </source>
</evidence>
<sequence>MRVQTKDRKVVLIGSGNVNTVLGKMILKAGHTVLQVVSRNLAHAHALAEELHATSTEYISVVNQDADIYIISVSDNALPAVARDLRLHKQQLVVHTTGAASINILAECSPRYGVLYPLQSLHKERTVLPLVPLLTDGVTGEVREYLAEFAASLSRISGTANDEQRMKLHIGAVLVSNFTNYLYTQADSYCKKEGIPFSYLQPIIEETALRLREEAPADVQTGPAARKDTITIEKHLQLLAGHPQLAQLYKKLSEAIMS</sequence>
<feature type="domain" description="DUF2520" evidence="2">
    <location>
        <begin position="136"/>
        <end position="255"/>
    </location>
</feature>
<dbReference type="InterPro" id="IPR008927">
    <property type="entry name" value="6-PGluconate_DH-like_C_sf"/>
</dbReference>
<dbReference type="Proteomes" id="UP000290545">
    <property type="component" value="Unassembled WGS sequence"/>
</dbReference>
<dbReference type="PANTHER" id="PTHR40459">
    <property type="entry name" value="CONSERVED HYPOTHETICAL ALANINE AND LEUCINE RICH PROTEIN"/>
    <property type="match status" value="1"/>
</dbReference>
<gene>
    <name evidence="3" type="ORF">ESB13_06620</name>
</gene>